<sequence length="283" mass="29156">MRFISICSVVLAALASVRSVPLTNSGVYTITIAGRALTHANKTAPITAETLSAGATNQAWSIVVNPTSSSATIQNIATLLFVSSDGASGLVGSATASSWALLQSTGQNIGSLCITLTSPNSTTLSVLQSSIPGGPSQAFDANTTLPPRGPYQILNQASNKIFGNAFVPGPTFTHVFPANDRTQIWFVIPLSNATIALNNFDSGGWLSVASGNGTNAGAVGAFDFSSQAPWTVAFKQGFGQTLSPAKGGFLTLGANVTISSIADQTSTWVFVPVDGNQFLPRRV</sequence>
<proteinExistence type="predicted"/>
<evidence type="ECO:0000313" key="2">
    <source>
        <dbReference type="EMBL" id="KZV86730.1"/>
    </source>
</evidence>
<dbReference type="OrthoDB" id="10528257at2759"/>
<dbReference type="InParanoid" id="A0A165EE73"/>
<dbReference type="SUPFAM" id="SSF50370">
    <property type="entry name" value="Ricin B-like lectins"/>
    <property type="match status" value="1"/>
</dbReference>
<protein>
    <recommendedName>
        <fullName evidence="4">Ricin B lectin domain-containing protein</fullName>
    </recommendedName>
</protein>
<evidence type="ECO:0008006" key="4">
    <source>
        <dbReference type="Google" id="ProtNLM"/>
    </source>
</evidence>
<dbReference type="AlphaFoldDB" id="A0A165EE73"/>
<gene>
    <name evidence="2" type="ORF">EXIGLDRAFT_698204</name>
</gene>
<keyword evidence="3" id="KW-1185">Reference proteome</keyword>
<dbReference type="InterPro" id="IPR035992">
    <property type="entry name" value="Ricin_B-like_lectins"/>
</dbReference>
<feature type="signal peptide" evidence="1">
    <location>
        <begin position="1"/>
        <end position="19"/>
    </location>
</feature>
<evidence type="ECO:0000256" key="1">
    <source>
        <dbReference type="SAM" id="SignalP"/>
    </source>
</evidence>
<dbReference type="EMBL" id="KV426147">
    <property type="protein sequence ID" value="KZV86730.1"/>
    <property type="molecule type" value="Genomic_DNA"/>
</dbReference>
<name>A0A165EE73_EXIGL</name>
<reference evidence="2 3" key="1">
    <citation type="journal article" date="2016" name="Mol. Biol. Evol.">
        <title>Comparative Genomics of Early-Diverging Mushroom-Forming Fungi Provides Insights into the Origins of Lignocellulose Decay Capabilities.</title>
        <authorList>
            <person name="Nagy L.G."/>
            <person name="Riley R."/>
            <person name="Tritt A."/>
            <person name="Adam C."/>
            <person name="Daum C."/>
            <person name="Floudas D."/>
            <person name="Sun H."/>
            <person name="Yadav J.S."/>
            <person name="Pangilinan J."/>
            <person name="Larsson K.H."/>
            <person name="Matsuura K."/>
            <person name="Barry K."/>
            <person name="Labutti K."/>
            <person name="Kuo R."/>
            <person name="Ohm R.A."/>
            <person name="Bhattacharya S.S."/>
            <person name="Shirouzu T."/>
            <person name="Yoshinaga Y."/>
            <person name="Martin F.M."/>
            <person name="Grigoriev I.V."/>
            <person name="Hibbett D.S."/>
        </authorList>
    </citation>
    <scope>NUCLEOTIDE SEQUENCE [LARGE SCALE GENOMIC DNA]</scope>
    <source>
        <strain evidence="2 3">HHB12029</strain>
    </source>
</reference>
<organism evidence="2 3">
    <name type="scientific">Exidia glandulosa HHB12029</name>
    <dbReference type="NCBI Taxonomy" id="1314781"/>
    <lineage>
        <taxon>Eukaryota</taxon>
        <taxon>Fungi</taxon>
        <taxon>Dikarya</taxon>
        <taxon>Basidiomycota</taxon>
        <taxon>Agaricomycotina</taxon>
        <taxon>Agaricomycetes</taxon>
        <taxon>Auriculariales</taxon>
        <taxon>Exidiaceae</taxon>
        <taxon>Exidia</taxon>
    </lineage>
</organism>
<keyword evidence="1" id="KW-0732">Signal</keyword>
<dbReference type="Proteomes" id="UP000077266">
    <property type="component" value="Unassembled WGS sequence"/>
</dbReference>
<feature type="chain" id="PRO_5007857189" description="Ricin B lectin domain-containing protein" evidence="1">
    <location>
        <begin position="20"/>
        <end position="283"/>
    </location>
</feature>
<accession>A0A165EE73</accession>
<evidence type="ECO:0000313" key="3">
    <source>
        <dbReference type="Proteomes" id="UP000077266"/>
    </source>
</evidence>